<evidence type="ECO:0000256" key="6">
    <source>
        <dbReference type="ARBA" id="ARBA00022801"/>
    </source>
</evidence>
<dbReference type="Pfam" id="PF03953">
    <property type="entry name" value="Tubulin_C"/>
    <property type="match status" value="1"/>
</dbReference>
<comment type="similarity">
    <text evidence="2">Belongs to the tubulin family.</text>
</comment>
<keyword evidence="7" id="KW-0342">GTP-binding</keyword>
<dbReference type="GO" id="GO:0007017">
    <property type="term" value="P:microtubule-based process"/>
    <property type="evidence" value="ECO:0007669"/>
    <property type="project" value="InterPro"/>
</dbReference>
<proteinExistence type="inferred from homology"/>
<dbReference type="Gene3D" id="3.30.1330.20">
    <property type="entry name" value="Tubulin/FtsZ, C-terminal domain"/>
    <property type="match status" value="1"/>
</dbReference>
<gene>
    <name evidence="10" type="ORF">NYM_LOCUS30040</name>
</gene>
<keyword evidence="4" id="KW-0493">Microtubule</keyword>
<comment type="catalytic activity">
    <reaction evidence="8">
        <text>GTP + H2O = GDP + phosphate + H(+)</text>
        <dbReference type="Rhea" id="RHEA:19669"/>
        <dbReference type="ChEBI" id="CHEBI:15377"/>
        <dbReference type="ChEBI" id="CHEBI:15378"/>
        <dbReference type="ChEBI" id="CHEBI:37565"/>
        <dbReference type="ChEBI" id="CHEBI:43474"/>
        <dbReference type="ChEBI" id="CHEBI:58189"/>
    </reaction>
    <physiologicalReaction direction="left-to-right" evidence="8">
        <dbReference type="Rhea" id="RHEA:19670"/>
    </physiologicalReaction>
</comment>
<evidence type="ECO:0000256" key="8">
    <source>
        <dbReference type="ARBA" id="ARBA00049117"/>
    </source>
</evidence>
<evidence type="ECO:0000256" key="7">
    <source>
        <dbReference type="ARBA" id="ARBA00023134"/>
    </source>
</evidence>
<dbReference type="InterPro" id="IPR008280">
    <property type="entry name" value="Tub_FtsZ_C"/>
</dbReference>
<dbReference type="InterPro" id="IPR037103">
    <property type="entry name" value="Tubulin/FtsZ-like_C"/>
</dbReference>
<dbReference type="GO" id="GO:0005525">
    <property type="term" value="F:GTP binding"/>
    <property type="evidence" value="ECO:0007669"/>
    <property type="project" value="UniProtKB-KW"/>
</dbReference>
<keyword evidence="5" id="KW-0547">Nucleotide-binding</keyword>
<dbReference type="GO" id="GO:0005874">
    <property type="term" value="C:microtubule"/>
    <property type="evidence" value="ECO:0007669"/>
    <property type="project" value="UniProtKB-KW"/>
</dbReference>
<evidence type="ECO:0000256" key="1">
    <source>
        <dbReference type="ARBA" id="ARBA00004496"/>
    </source>
</evidence>
<dbReference type="GO" id="GO:0005737">
    <property type="term" value="C:cytoplasm"/>
    <property type="evidence" value="ECO:0007669"/>
    <property type="project" value="UniProtKB-SubCell"/>
</dbReference>
<dbReference type="InterPro" id="IPR002452">
    <property type="entry name" value="Alpha_tubulin"/>
</dbReference>
<dbReference type="Gene3D" id="1.10.287.600">
    <property type="entry name" value="Helix hairpin bin"/>
    <property type="match status" value="1"/>
</dbReference>
<dbReference type="EMBL" id="LR722135">
    <property type="protein sequence ID" value="VVW88291.1"/>
    <property type="molecule type" value="Genomic_DNA"/>
</dbReference>
<dbReference type="InterPro" id="IPR018316">
    <property type="entry name" value="Tubulin/FtsZ_2-layer-sand-dom"/>
</dbReference>
<dbReference type="PRINTS" id="PR01162">
    <property type="entry name" value="ALPHATUBULIN"/>
</dbReference>
<evidence type="ECO:0000313" key="10">
    <source>
        <dbReference type="EMBL" id="VVW88291.1"/>
    </source>
</evidence>
<feature type="domain" description="Tubulin/FtsZ 2-layer sandwich" evidence="9">
    <location>
        <begin position="1"/>
        <end position="91"/>
    </location>
</feature>
<dbReference type="SUPFAM" id="SSF55307">
    <property type="entry name" value="Tubulin C-terminal domain-like"/>
    <property type="match status" value="1"/>
</dbReference>
<dbReference type="InterPro" id="IPR023123">
    <property type="entry name" value="Tubulin_C"/>
</dbReference>
<dbReference type="AlphaFoldDB" id="A0A5K1HGA7"/>
<reference evidence="10" key="1">
    <citation type="submission" date="2019-09" db="EMBL/GenBank/DDBJ databases">
        <authorList>
            <person name="Zhang L."/>
        </authorList>
    </citation>
    <scope>NUCLEOTIDE SEQUENCE</scope>
</reference>
<dbReference type="InterPro" id="IPR000217">
    <property type="entry name" value="Tubulin"/>
</dbReference>
<accession>A0A5K1HGA7</accession>
<dbReference type="PANTHER" id="PTHR11588">
    <property type="entry name" value="TUBULIN"/>
    <property type="match status" value="1"/>
</dbReference>
<evidence type="ECO:0000256" key="4">
    <source>
        <dbReference type="ARBA" id="ARBA00022701"/>
    </source>
</evidence>
<organism evidence="10">
    <name type="scientific">Nymphaea colorata</name>
    <name type="common">pocket water lily</name>
    <dbReference type="NCBI Taxonomy" id="210225"/>
    <lineage>
        <taxon>Eukaryota</taxon>
        <taxon>Viridiplantae</taxon>
        <taxon>Streptophyta</taxon>
        <taxon>Embryophyta</taxon>
        <taxon>Tracheophyta</taxon>
        <taxon>Spermatophyta</taxon>
        <taxon>Magnoliopsida</taxon>
        <taxon>Nymphaeales</taxon>
        <taxon>Nymphaeaceae</taxon>
        <taxon>Nymphaea</taxon>
    </lineage>
</organism>
<protein>
    <recommendedName>
        <fullName evidence="9">Tubulin/FtsZ 2-layer sandwich domain-containing protein</fullName>
    </recommendedName>
</protein>
<dbReference type="GO" id="GO:0005200">
    <property type="term" value="F:structural constituent of cytoskeleton"/>
    <property type="evidence" value="ECO:0007669"/>
    <property type="project" value="InterPro"/>
</dbReference>
<name>A0A5K1HGA7_9MAGN</name>
<evidence type="ECO:0000256" key="5">
    <source>
        <dbReference type="ARBA" id="ARBA00022741"/>
    </source>
</evidence>
<evidence type="ECO:0000256" key="2">
    <source>
        <dbReference type="ARBA" id="ARBA00009636"/>
    </source>
</evidence>
<dbReference type="GO" id="GO:0016787">
    <property type="term" value="F:hydrolase activity"/>
    <property type="evidence" value="ECO:0007669"/>
    <property type="project" value="UniProtKB-KW"/>
</dbReference>
<comment type="subcellular location">
    <subcellularLocation>
        <location evidence="1">Cytoplasm</location>
    </subcellularLocation>
</comment>
<evidence type="ECO:0000256" key="3">
    <source>
        <dbReference type="ARBA" id="ARBA00022490"/>
    </source>
</evidence>
<keyword evidence="3" id="KW-0963">Cytoplasm</keyword>
<sequence length="118" mass="13395">MASCDPKKGQYLACSLYFRGDHSPKDINKLTAELKAKKTLKFADWCPSGFKVCLNYQAPRVLPGGDLCKEMRTLGTLSNTTAISSFLERFNKDFDKMYAKKAFLHWYAKEGMEEGFFG</sequence>
<evidence type="ECO:0000259" key="9">
    <source>
        <dbReference type="Pfam" id="PF03953"/>
    </source>
</evidence>
<keyword evidence="6" id="KW-0378">Hydrolase</keyword>